<feature type="domain" description="Histidine kinase" evidence="10">
    <location>
        <begin position="304"/>
        <end position="502"/>
    </location>
</feature>
<name>A0A290QBT0_9BACT</name>
<dbReference type="AlphaFoldDB" id="A0A290QBT0"/>
<evidence type="ECO:0000256" key="5">
    <source>
        <dbReference type="ARBA" id="ARBA00022741"/>
    </source>
</evidence>
<feature type="transmembrane region" description="Helical" evidence="9">
    <location>
        <begin position="60"/>
        <end position="83"/>
    </location>
</feature>
<keyword evidence="3" id="KW-0597">Phosphoprotein</keyword>
<dbReference type="KEGG" id="vbh:CMV30_12160"/>
<reference evidence="11 12" key="1">
    <citation type="submission" date="2017-09" db="EMBL/GenBank/DDBJ databases">
        <title>Complete genome sequence of Verrucomicrobial strain HZ-65, isolated from freshwater.</title>
        <authorList>
            <person name="Choi A."/>
        </authorList>
    </citation>
    <scope>NUCLEOTIDE SEQUENCE [LARGE SCALE GENOMIC DNA]</scope>
    <source>
        <strain evidence="11 12">HZ-65</strain>
    </source>
</reference>
<keyword evidence="6" id="KW-0418">Kinase</keyword>
<dbReference type="PRINTS" id="PR00344">
    <property type="entry name" value="BCTRLSENSOR"/>
</dbReference>
<gene>
    <name evidence="11" type="ORF">CMV30_12160</name>
</gene>
<evidence type="ECO:0000313" key="12">
    <source>
        <dbReference type="Proteomes" id="UP000217265"/>
    </source>
</evidence>
<evidence type="ECO:0000256" key="1">
    <source>
        <dbReference type="ARBA" id="ARBA00000085"/>
    </source>
</evidence>
<evidence type="ECO:0000313" key="11">
    <source>
        <dbReference type="EMBL" id="ATC64650.1"/>
    </source>
</evidence>
<dbReference type="InterPro" id="IPR005467">
    <property type="entry name" value="His_kinase_dom"/>
</dbReference>
<evidence type="ECO:0000256" key="6">
    <source>
        <dbReference type="ARBA" id="ARBA00022777"/>
    </source>
</evidence>
<feature type="transmembrane region" description="Helical" evidence="9">
    <location>
        <begin position="206"/>
        <end position="226"/>
    </location>
</feature>
<dbReference type="SMART" id="SM00387">
    <property type="entry name" value="HATPase_c"/>
    <property type="match status" value="1"/>
</dbReference>
<accession>A0A290QBT0</accession>
<dbReference type="Gene3D" id="3.30.565.10">
    <property type="entry name" value="Histidine kinase-like ATPase, C-terminal domain"/>
    <property type="match status" value="1"/>
</dbReference>
<dbReference type="InterPro" id="IPR036890">
    <property type="entry name" value="HATPase_C_sf"/>
</dbReference>
<dbReference type="InterPro" id="IPR003594">
    <property type="entry name" value="HATPase_dom"/>
</dbReference>
<dbReference type="GO" id="GO:0005524">
    <property type="term" value="F:ATP binding"/>
    <property type="evidence" value="ECO:0007669"/>
    <property type="project" value="UniProtKB-KW"/>
</dbReference>
<dbReference type="EMBL" id="CP023344">
    <property type="protein sequence ID" value="ATC64650.1"/>
    <property type="molecule type" value="Genomic_DNA"/>
</dbReference>
<keyword evidence="9" id="KW-0472">Membrane</keyword>
<dbReference type="GO" id="GO:0000160">
    <property type="term" value="P:phosphorelay signal transduction system"/>
    <property type="evidence" value="ECO:0007669"/>
    <property type="project" value="UniProtKB-KW"/>
</dbReference>
<feature type="transmembrane region" description="Helical" evidence="9">
    <location>
        <begin position="246"/>
        <end position="268"/>
    </location>
</feature>
<dbReference type="SUPFAM" id="SSF55874">
    <property type="entry name" value="ATPase domain of HSP90 chaperone/DNA topoisomerase II/histidine kinase"/>
    <property type="match status" value="1"/>
</dbReference>
<keyword evidence="7" id="KW-0067">ATP-binding</keyword>
<evidence type="ECO:0000259" key="10">
    <source>
        <dbReference type="PROSITE" id="PS50109"/>
    </source>
</evidence>
<keyword evidence="9" id="KW-0812">Transmembrane</keyword>
<dbReference type="GO" id="GO:0004673">
    <property type="term" value="F:protein histidine kinase activity"/>
    <property type="evidence" value="ECO:0007669"/>
    <property type="project" value="UniProtKB-EC"/>
</dbReference>
<dbReference type="Proteomes" id="UP000217265">
    <property type="component" value="Chromosome"/>
</dbReference>
<evidence type="ECO:0000256" key="8">
    <source>
        <dbReference type="ARBA" id="ARBA00023012"/>
    </source>
</evidence>
<evidence type="ECO:0000256" key="4">
    <source>
        <dbReference type="ARBA" id="ARBA00022679"/>
    </source>
</evidence>
<dbReference type="CDD" id="cd00075">
    <property type="entry name" value="HATPase"/>
    <property type="match status" value="1"/>
</dbReference>
<dbReference type="EC" id="2.7.13.3" evidence="2"/>
<keyword evidence="9" id="KW-1133">Transmembrane helix</keyword>
<evidence type="ECO:0000256" key="3">
    <source>
        <dbReference type="ARBA" id="ARBA00022553"/>
    </source>
</evidence>
<keyword evidence="8" id="KW-0902">Two-component regulatory system</keyword>
<evidence type="ECO:0000256" key="9">
    <source>
        <dbReference type="SAM" id="Phobius"/>
    </source>
</evidence>
<dbReference type="PANTHER" id="PTHR43065:SF10">
    <property type="entry name" value="PEROXIDE STRESS-ACTIVATED HISTIDINE KINASE MAK3"/>
    <property type="match status" value="1"/>
</dbReference>
<proteinExistence type="predicted"/>
<comment type="catalytic activity">
    <reaction evidence="1">
        <text>ATP + protein L-histidine = ADP + protein N-phospho-L-histidine.</text>
        <dbReference type="EC" id="2.7.13.3"/>
    </reaction>
</comment>
<protein>
    <recommendedName>
        <fullName evidence="2">histidine kinase</fullName>
        <ecNumber evidence="2">2.7.13.3</ecNumber>
    </recommendedName>
</protein>
<evidence type="ECO:0000256" key="2">
    <source>
        <dbReference type="ARBA" id="ARBA00012438"/>
    </source>
</evidence>
<keyword evidence="4" id="KW-0808">Transferase</keyword>
<organism evidence="11 12">
    <name type="scientific">Nibricoccus aquaticus</name>
    <dbReference type="NCBI Taxonomy" id="2576891"/>
    <lineage>
        <taxon>Bacteria</taxon>
        <taxon>Pseudomonadati</taxon>
        <taxon>Verrucomicrobiota</taxon>
        <taxon>Opitutia</taxon>
        <taxon>Opitutales</taxon>
        <taxon>Opitutaceae</taxon>
        <taxon>Nibricoccus</taxon>
    </lineage>
</organism>
<keyword evidence="12" id="KW-1185">Reference proteome</keyword>
<dbReference type="Pfam" id="PF02518">
    <property type="entry name" value="HATPase_c"/>
    <property type="match status" value="1"/>
</dbReference>
<sequence>MEARRPRRAFPTFTAPVWHLPLPSPMISPVIGESFLSPTHPVASAPLTSRPATALPRARLLLLTAATGALLIAILTFMVLRFAGDLRGEIRQKLIERDATVLHPFAAQQLLESEAANSTLLPGSVAALTAVLKSARQPGMLAVAVFDEEGRTLQTVPSSMPFVELPWEDFSVLLSGDTISRYHPAFPLDEHFTGLAPGTRAPVLEVLLPLNGGGIGLLAGFARYYIDARPLTAELAIIDQRVNRQAAATLSIGSGLIILVLTGAHLGLRRAQRTIAERNERLMRTNFELTLSAKASALGQITSHLIHGLQGPVAGLRAVVADREGEAWKHAAAYTTQLQALIQEAVELLGEERSQAVYELTGREIADTIQRRNRAAALEKGVELAVSEKFSHALDNHRSSLLCLIAANLIQNAIAATPRGRRIDVSLIKGEGLLTLAVADQGPGIPPEIQTRLFEPGRSTRPGGTGLGLAISHLLARQLGGELALAHSSPNGATFQLRLPLA</sequence>
<keyword evidence="5" id="KW-0547">Nucleotide-binding</keyword>
<evidence type="ECO:0000256" key="7">
    <source>
        <dbReference type="ARBA" id="ARBA00022840"/>
    </source>
</evidence>
<dbReference type="PANTHER" id="PTHR43065">
    <property type="entry name" value="SENSOR HISTIDINE KINASE"/>
    <property type="match status" value="1"/>
</dbReference>
<dbReference type="InterPro" id="IPR004358">
    <property type="entry name" value="Sig_transdc_His_kin-like_C"/>
</dbReference>
<dbReference type="PROSITE" id="PS50109">
    <property type="entry name" value="HIS_KIN"/>
    <property type="match status" value="1"/>
</dbReference>